<name>A0A285CJC0_9RHOB</name>
<dbReference type="PRINTS" id="PR00954">
    <property type="entry name" value="FLGMOTORFLIG"/>
</dbReference>
<feature type="domain" description="Flagellar motor switch protein FliG middle" evidence="12">
    <location>
        <begin position="149"/>
        <end position="220"/>
    </location>
</feature>
<dbReference type="SUPFAM" id="SSF48029">
    <property type="entry name" value="FliG"/>
    <property type="match status" value="2"/>
</dbReference>
<evidence type="ECO:0000256" key="10">
    <source>
        <dbReference type="ARBA" id="ARBA00025598"/>
    </source>
</evidence>
<feature type="domain" description="Flagellar motor switch protein FliG C-terminal" evidence="11">
    <location>
        <begin position="251"/>
        <end position="363"/>
    </location>
</feature>
<dbReference type="GO" id="GO:0009425">
    <property type="term" value="C:bacterial-type flagellum basal body"/>
    <property type="evidence" value="ECO:0007669"/>
    <property type="project" value="UniProtKB-SubCell"/>
</dbReference>
<sequence>MLPANDITIRGNMSQALARIRPVQRAVSIDRDEGGPRPLSRREKAAIIVRLLLAEGTPIPLTSLPEDMQEGLTEQMARMRMVDRETMTAVVEEFVNELEAVGLSFPGGLEGAIAVMDGHISPDAATRLRRQAGASSKGDPWERLVTMPPESLLRVLEEESIEVAAVMLSKLPVPKAADLLGRLPGEKARRVAYAVSMTGNVEPETVRRIGRSLVTQLEAEPPRAFSATPVERVGAILNVSAAMTRDEVLKGLDETDAAFAEQVRKAIFTFQHVPMRVAGRDISKIVRAVDQPRLVAVVAAAQSRPELVEGVEFMLANMSQRMAQALREEGAGRGRIKDKEAEDATNAVVAAIRQLETAGEIVLVSEEEDP</sequence>
<dbReference type="InterPro" id="IPR032779">
    <property type="entry name" value="FliG_M"/>
</dbReference>
<organism evidence="14 15">
    <name type="scientific">Cereibacter ovatus</name>
    <dbReference type="NCBI Taxonomy" id="439529"/>
    <lineage>
        <taxon>Bacteria</taxon>
        <taxon>Pseudomonadati</taxon>
        <taxon>Pseudomonadota</taxon>
        <taxon>Alphaproteobacteria</taxon>
        <taxon>Rhodobacterales</taxon>
        <taxon>Paracoccaceae</taxon>
        <taxon>Cereibacter</taxon>
    </lineage>
</organism>
<evidence type="ECO:0000256" key="1">
    <source>
        <dbReference type="ARBA" id="ARBA00004117"/>
    </source>
</evidence>
<dbReference type="Pfam" id="PF14841">
    <property type="entry name" value="FliG_M"/>
    <property type="match status" value="1"/>
</dbReference>
<evidence type="ECO:0000256" key="2">
    <source>
        <dbReference type="ARBA" id="ARBA00004413"/>
    </source>
</evidence>
<keyword evidence="9" id="KW-0975">Bacterial flagellum</keyword>
<keyword evidence="6" id="KW-0145">Chemotaxis</keyword>
<dbReference type="GO" id="GO:0005886">
    <property type="term" value="C:plasma membrane"/>
    <property type="evidence" value="ECO:0007669"/>
    <property type="project" value="UniProtKB-SubCell"/>
</dbReference>
<keyword evidence="5" id="KW-1003">Cell membrane</keyword>
<evidence type="ECO:0000256" key="4">
    <source>
        <dbReference type="ARBA" id="ARBA00021870"/>
    </source>
</evidence>
<keyword evidence="14" id="KW-0966">Cell projection</keyword>
<evidence type="ECO:0000256" key="6">
    <source>
        <dbReference type="ARBA" id="ARBA00022500"/>
    </source>
</evidence>
<evidence type="ECO:0000256" key="9">
    <source>
        <dbReference type="ARBA" id="ARBA00023143"/>
    </source>
</evidence>
<evidence type="ECO:0000256" key="8">
    <source>
        <dbReference type="ARBA" id="ARBA00023136"/>
    </source>
</evidence>
<dbReference type="GO" id="GO:0071973">
    <property type="term" value="P:bacterial-type flagellum-dependent cell motility"/>
    <property type="evidence" value="ECO:0007669"/>
    <property type="project" value="InterPro"/>
</dbReference>
<accession>A0A285CJC0</accession>
<dbReference type="InterPro" id="IPR023087">
    <property type="entry name" value="Flg_Motor_Flig_C"/>
</dbReference>
<dbReference type="EMBL" id="OAOQ01000001">
    <property type="protein sequence ID" value="SNX67445.1"/>
    <property type="molecule type" value="Genomic_DNA"/>
</dbReference>
<evidence type="ECO:0000256" key="3">
    <source>
        <dbReference type="ARBA" id="ARBA00010299"/>
    </source>
</evidence>
<keyword evidence="14" id="KW-0969">Cilium</keyword>
<evidence type="ECO:0000259" key="12">
    <source>
        <dbReference type="Pfam" id="PF14841"/>
    </source>
</evidence>
<evidence type="ECO:0000313" key="15">
    <source>
        <dbReference type="Proteomes" id="UP000219467"/>
    </source>
</evidence>
<dbReference type="PANTHER" id="PTHR30534:SF0">
    <property type="entry name" value="FLAGELLAR MOTOR SWITCH PROTEIN FLIG"/>
    <property type="match status" value="1"/>
</dbReference>
<feature type="domain" description="Flagellar motor switch protein FliG N-terminal" evidence="13">
    <location>
        <begin position="39"/>
        <end position="141"/>
    </location>
</feature>
<proteinExistence type="inferred from homology"/>
<dbReference type="InterPro" id="IPR028263">
    <property type="entry name" value="FliG_N"/>
</dbReference>
<evidence type="ECO:0000313" key="14">
    <source>
        <dbReference type="EMBL" id="SNX67445.1"/>
    </source>
</evidence>
<gene>
    <name evidence="14" type="ORF">SAMN05878503_10179</name>
</gene>
<dbReference type="PANTHER" id="PTHR30534">
    <property type="entry name" value="FLAGELLAR MOTOR SWITCH PROTEIN FLIG"/>
    <property type="match status" value="1"/>
</dbReference>
<reference evidence="15" key="1">
    <citation type="submission" date="2017-08" db="EMBL/GenBank/DDBJ databases">
        <authorList>
            <person name="Varghese N."/>
            <person name="Submissions S."/>
        </authorList>
    </citation>
    <scope>NUCLEOTIDE SEQUENCE [LARGE SCALE GENOMIC DNA]</scope>
    <source>
        <strain evidence="15">JA234</strain>
    </source>
</reference>
<evidence type="ECO:0000256" key="7">
    <source>
        <dbReference type="ARBA" id="ARBA00022779"/>
    </source>
</evidence>
<dbReference type="Proteomes" id="UP000219467">
    <property type="component" value="Unassembled WGS sequence"/>
</dbReference>
<dbReference type="AlphaFoldDB" id="A0A285CJC0"/>
<comment type="function">
    <text evidence="10">FliG is one of three proteins (FliG, FliN, FliM) that forms the rotor-mounted switch complex (C ring), located at the base of the basal body. This complex interacts with the CheY and CheZ chemotaxis proteins, in addition to contacting components of the motor that determine the direction of flagellar rotation.</text>
</comment>
<comment type="similarity">
    <text evidence="3">Belongs to the FliG family.</text>
</comment>
<evidence type="ECO:0000259" key="13">
    <source>
        <dbReference type="Pfam" id="PF14842"/>
    </source>
</evidence>
<keyword evidence="14" id="KW-0282">Flagellum</keyword>
<dbReference type="InterPro" id="IPR011002">
    <property type="entry name" value="FliG_a-hlx"/>
</dbReference>
<dbReference type="Gene3D" id="1.10.220.30">
    <property type="match status" value="3"/>
</dbReference>
<dbReference type="Pfam" id="PF01706">
    <property type="entry name" value="FliG_C"/>
    <property type="match status" value="1"/>
</dbReference>
<dbReference type="Pfam" id="PF14842">
    <property type="entry name" value="FliG_N"/>
    <property type="match status" value="1"/>
</dbReference>
<evidence type="ECO:0000259" key="11">
    <source>
        <dbReference type="Pfam" id="PF01706"/>
    </source>
</evidence>
<protein>
    <recommendedName>
        <fullName evidence="4">Flagellar motor switch protein FliG</fullName>
    </recommendedName>
</protein>
<keyword evidence="15" id="KW-1185">Reference proteome</keyword>
<dbReference type="GO" id="GO:0006935">
    <property type="term" value="P:chemotaxis"/>
    <property type="evidence" value="ECO:0007669"/>
    <property type="project" value="UniProtKB-KW"/>
</dbReference>
<keyword evidence="8" id="KW-0472">Membrane</keyword>
<dbReference type="GO" id="GO:0003774">
    <property type="term" value="F:cytoskeletal motor activity"/>
    <property type="evidence" value="ECO:0007669"/>
    <property type="project" value="InterPro"/>
</dbReference>
<keyword evidence="7" id="KW-0283">Flagellar rotation</keyword>
<comment type="subcellular location">
    <subcellularLocation>
        <location evidence="1">Bacterial flagellum basal body</location>
    </subcellularLocation>
    <subcellularLocation>
        <location evidence="2">Cell membrane</location>
        <topology evidence="2">Peripheral membrane protein</topology>
        <orientation evidence="2">Cytoplasmic side</orientation>
    </subcellularLocation>
</comment>
<dbReference type="InterPro" id="IPR000090">
    <property type="entry name" value="Flg_Motor_Flig"/>
</dbReference>
<evidence type="ECO:0000256" key="5">
    <source>
        <dbReference type="ARBA" id="ARBA00022475"/>
    </source>
</evidence>